<dbReference type="Gene3D" id="1.10.10.10">
    <property type="entry name" value="Winged helix-like DNA-binding domain superfamily/Winged helix DNA-binding domain"/>
    <property type="match status" value="1"/>
</dbReference>
<keyword evidence="5 9" id="KW-0067">ATP-binding</keyword>
<dbReference type="GO" id="GO:0016887">
    <property type="term" value="F:ATP hydrolysis activity"/>
    <property type="evidence" value="ECO:0007669"/>
    <property type="project" value="RHEA"/>
</dbReference>
<dbReference type="Pfam" id="PF05496">
    <property type="entry name" value="RuvB_N"/>
    <property type="match status" value="1"/>
</dbReference>
<dbReference type="CDD" id="cd00009">
    <property type="entry name" value="AAA"/>
    <property type="match status" value="1"/>
</dbReference>
<dbReference type="Pfam" id="PF05491">
    <property type="entry name" value="WHD_RuvB"/>
    <property type="match status" value="1"/>
</dbReference>
<evidence type="ECO:0000256" key="9">
    <source>
        <dbReference type="HAMAP-Rule" id="MF_00016"/>
    </source>
</evidence>
<keyword evidence="11" id="KW-0347">Helicase</keyword>
<comment type="subcellular location">
    <subcellularLocation>
        <location evidence="9">Cytoplasm</location>
    </subcellularLocation>
</comment>
<dbReference type="InterPro" id="IPR036388">
    <property type="entry name" value="WH-like_DNA-bd_sf"/>
</dbReference>
<evidence type="ECO:0000256" key="2">
    <source>
        <dbReference type="ARBA" id="ARBA00022741"/>
    </source>
</evidence>
<dbReference type="GO" id="GO:0005737">
    <property type="term" value="C:cytoplasm"/>
    <property type="evidence" value="ECO:0007669"/>
    <property type="project" value="UniProtKB-SubCell"/>
</dbReference>
<keyword evidence="4 9" id="KW-0378">Hydrolase</keyword>
<dbReference type="Pfam" id="PF17864">
    <property type="entry name" value="AAA_lid_4"/>
    <property type="match status" value="1"/>
</dbReference>
<dbReference type="PANTHER" id="PTHR42848">
    <property type="match status" value="1"/>
</dbReference>
<dbReference type="GO" id="GO:0005524">
    <property type="term" value="F:ATP binding"/>
    <property type="evidence" value="ECO:0007669"/>
    <property type="project" value="UniProtKB-UniRule"/>
</dbReference>
<dbReference type="GO" id="GO:0048476">
    <property type="term" value="C:Holliday junction resolvase complex"/>
    <property type="evidence" value="ECO:0007669"/>
    <property type="project" value="UniProtKB-UniRule"/>
</dbReference>
<protein>
    <recommendedName>
        <fullName evidence="9">Holliday junction branch migration complex subunit RuvB</fullName>
        <ecNumber evidence="9">3.6.4.-</ecNumber>
    </recommendedName>
</protein>
<feature type="region of interest" description="Small ATPAse domain (RuvB-S)" evidence="9">
    <location>
        <begin position="182"/>
        <end position="252"/>
    </location>
</feature>
<feature type="domain" description="AAA+ ATPase" evidence="10">
    <location>
        <begin position="51"/>
        <end position="182"/>
    </location>
</feature>
<evidence type="ECO:0000256" key="1">
    <source>
        <dbReference type="ARBA" id="ARBA00022490"/>
    </source>
</evidence>
<keyword evidence="2 9" id="KW-0547">Nucleotide-binding</keyword>
<dbReference type="Gene3D" id="1.10.8.60">
    <property type="match status" value="1"/>
</dbReference>
<dbReference type="InterPro" id="IPR008823">
    <property type="entry name" value="RuvB_wg_C"/>
</dbReference>
<organism evidence="11 12">
    <name type="scientific">candidate division WOR-3 bacterium</name>
    <dbReference type="NCBI Taxonomy" id="2052148"/>
    <lineage>
        <taxon>Bacteria</taxon>
        <taxon>Bacteria division WOR-3</taxon>
    </lineage>
</organism>
<dbReference type="InterPro" id="IPR027417">
    <property type="entry name" value="P-loop_NTPase"/>
</dbReference>
<keyword evidence="7 9" id="KW-0233">DNA recombination</keyword>
<feature type="binding site" evidence="9">
    <location>
        <position position="62"/>
    </location>
    <ligand>
        <name>ATP</name>
        <dbReference type="ChEBI" id="CHEBI:30616"/>
    </ligand>
</feature>
<dbReference type="Gene3D" id="3.40.50.300">
    <property type="entry name" value="P-loop containing nucleotide triphosphate hydrolases"/>
    <property type="match status" value="1"/>
</dbReference>
<feature type="region of interest" description="Head domain (RuvB-H)" evidence="9">
    <location>
        <begin position="255"/>
        <end position="333"/>
    </location>
</feature>
<comment type="caution">
    <text evidence="9">Lacks conserved residue(s) required for the propagation of feature annotation.</text>
</comment>
<dbReference type="NCBIfam" id="NF000868">
    <property type="entry name" value="PRK00080.1"/>
    <property type="match status" value="1"/>
</dbReference>
<sequence>MADITQPGRIAGEEDIERTLRPRTLDEFIGQKRLKENLAIFIQAAKKRNEPIDHILFYGPPGLGKTTLAHIIANELETGIEVTTGPVLERPADLGGILSKLETGQVLFIDEIHRLQRNVEEHLYHAMESFKLSIILDHGVGARTLDLTLAHFTLIGATTRYGLLTAPLRSRFGITMRIDYYPPEELTEIVKRSARILNIGIDDDGAAEIGRRARGTPRVANRLLRRVRDFAEVEGSDRITLKIARFALERLQVDPAGLDEIDKRILTTIVEKFNGGPVGLKSIAVAVGEDPQTIEEVYEPFLIMQGFIKRTPRGRKATDLAFRHLGIDRDLLF</sequence>
<feature type="binding site" evidence="9">
    <location>
        <position position="181"/>
    </location>
    <ligand>
        <name>ATP</name>
        <dbReference type="ChEBI" id="CHEBI:30616"/>
    </ligand>
</feature>
<feature type="binding site" evidence="9">
    <location>
        <position position="20"/>
    </location>
    <ligand>
        <name>ATP</name>
        <dbReference type="ChEBI" id="CHEBI:30616"/>
    </ligand>
</feature>
<dbReference type="GO" id="GO:0009378">
    <property type="term" value="F:four-way junction helicase activity"/>
    <property type="evidence" value="ECO:0007669"/>
    <property type="project" value="InterPro"/>
</dbReference>
<dbReference type="SUPFAM" id="SSF52540">
    <property type="entry name" value="P-loop containing nucleoside triphosphate hydrolases"/>
    <property type="match status" value="1"/>
</dbReference>
<evidence type="ECO:0000256" key="4">
    <source>
        <dbReference type="ARBA" id="ARBA00022801"/>
    </source>
</evidence>
<feature type="binding site" evidence="9">
    <location>
        <position position="310"/>
    </location>
    <ligand>
        <name>DNA</name>
        <dbReference type="ChEBI" id="CHEBI:16991"/>
    </ligand>
</feature>
<feature type="binding site" evidence="9">
    <location>
        <position position="66"/>
    </location>
    <ligand>
        <name>Mg(2+)</name>
        <dbReference type="ChEBI" id="CHEBI:18420"/>
    </ligand>
</feature>
<keyword evidence="1 9" id="KW-0963">Cytoplasm</keyword>
<dbReference type="EMBL" id="QNBE01000052">
    <property type="protein sequence ID" value="RKX70085.1"/>
    <property type="molecule type" value="Genomic_DNA"/>
</dbReference>
<comment type="caution">
    <text evidence="11">The sequence shown here is derived from an EMBL/GenBank/DDBJ whole genome shotgun (WGS) entry which is preliminary data.</text>
</comment>
<dbReference type="InterPro" id="IPR003593">
    <property type="entry name" value="AAA+_ATPase"/>
</dbReference>
<gene>
    <name evidence="9" type="primary">ruvB</name>
    <name evidence="11" type="ORF">DRP53_06190</name>
</gene>
<feature type="binding site" evidence="9">
    <location>
        <position position="67"/>
    </location>
    <ligand>
        <name>ATP</name>
        <dbReference type="ChEBI" id="CHEBI:30616"/>
    </ligand>
</feature>
<dbReference type="Proteomes" id="UP000268469">
    <property type="component" value="Unassembled WGS sequence"/>
</dbReference>
<keyword evidence="8 9" id="KW-0234">DNA repair</keyword>
<feature type="binding site" evidence="9">
    <location>
        <position position="21"/>
    </location>
    <ligand>
        <name>ATP</name>
        <dbReference type="ChEBI" id="CHEBI:30616"/>
    </ligand>
</feature>
<dbReference type="HAMAP" id="MF_00016">
    <property type="entry name" value="DNA_HJ_migration_RuvB"/>
    <property type="match status" value="1"/>
</dbReference>
<comment type="similarity">
    <text evidence="9">Belongs to the RuvB family.</text>
</comment>
<feature type="binding site" evidence="9">
    <location>
        <position position="65"/>
    </location>
    <ligand>
        <name>ATP</name>
        <dbReference type="ChEBI" id="CHEBI:30616"/>
    </ligand>
</feature>
<feature type="binding site" evidence="9">
    <location>
        <position position="218"/>
    </location>
    <ligand>
        <name>ATP</name>
        <dbReference type="ChEBI" id="CHEBI:30616"/>
    </ligand>
</feature>
<dbReference type="GO" id="GO:0006310">
    <property type="term" value="P:DNA recombination"/>
    <property type="evidence" value="ECO:0007669"/>
    <property type="project" value="UniProtKB-UniRule"/>
</dbReference>
<evidence type="ECO:0000313" key="12">
    <source>
        <dbReference type="Proteomes" id="UP000268469"/>
    </source>
</evidence>
<proteinExistence type="inferred from homology"/>
<evidence type="ECO:0000256" key="3">
    <source>
        <dbReference type="ARBA" id="ARBA00022763"/>
    </source>
</evidence>
<feature type="binding site" evidence="9">
    <location>
        <position position="315"/>
    </location>
    <ligand>
        <name>DNA</name>
        <dbReference type="ChEBI" id="CHEBI:16991"/>
    </ligand>
</feature>
<dbReference type="InterPro" id="IPR004605">
    <property type="entry name" value="DNA_helicase_Holl-junc_RuvB"/>
</dbReference>
<dbReference type="SUPFAM" id="SSF46785">
    <property type="entry name" value="Winged helix' DNA-binding domain"/>
    <property type="match status" value="1"/>
</dbReference>
<dbReference type="AlphaFoldDB" id="A0A660SGY7"/>
<evidence type="ECO:0000256" key="7">
    <source>
        <dbReference type="ARBA" id="ARBA00023172"/>
    </source>
</evidence>
<evidence type="ECO:0000256" key="8">
    <source>
        <dbReference type="ARBA" id="ARBA00023204"/>
    </source>
</evidence>
<dbReference type="NCBIfam" id="TIGR00635">
    <property type="entry name" value="ruvB"/>
    <property type="match status" value="1"/>
</dbReference>
<accession>A0A660SGY7</accession>
<dbReference type="InterPro" id="IPR036390">
    <property type="entry name" value="WH_DNA-bd_sf"/>
</dbReference>
<reference evidence="11 12" key="1">
    <citation type="submission" date="2018-06" db="EMBL/GenBank/DDBJ databases">
        <title>Extensive metabolic versatility and redundancy in microbially diverse, dynamic hydrothermal sediments.</title>
        <authorList>
            <person name="Dombrowski N."/>
            <person name="Teske A."/>
            <person name="Baker B.J."/>
        </authorList>
    </citation>
    <scope>NUCLEOTIDE SEQUENCE [LARGE SCALE GENOMIC DNA]</scope>
    <source>
        <strain evidence="11">B36_G15</strain>
    </source>
</reference>
<keyword evidence="6 9" id="KW-0238">DNA-binding</keyword>
<dbReference type="GO" id="GO:0006281">
    <property type="term" value="P:DNA repair"/>
    <property type="evidence" value="ECO:0007669"/>
    <property type="project" value="UniProtKB-UniRule"/>
</dbReference>
<evidence type="ECO:0000256" key="6">
    <source>
        <dbReference type="ARBA" id="ARBA00023125"/>
    </source>
</evidence>
<evidence type="ECO:0000256" key="5">
    <source>
        <dbReference type="ARBA" id="ARBA00022840"/>
    </source>
</evidence>
<comment type="function">
    <text evidence="9">The RuvA-RuvB-RuvC complex processes Holliday junction (HJ) DNA during genetic recombination and DNA repair, while the RuvA-RuvB complex plays an important role in the rescue of blocked DNA replication forks via replication fork reversal (RFR). RuvA specifically binds to HJ cruciform DNA, conferring on it an open structure. The RuvB hexamer acts as an ATP-dependent pump, pulling dsDNA into and through the RuvAB complex. RuvB forms 2 homohexamers on either side of HJ DNA bound by 1 or 2 RuvA tetramers; 4 subunits per hexamer contact DNA at a time. Coordinated motions by a converter formed by DNA-disengaged RuvB subunits stimulates ATP hydrolysis and nucleotide exchange. Immobilization of the converter enables RuvB to convert the ATP-contained energy into a lever motion, pulling 2 nucleotides of DNA out of the RuvA tetramer per ATP hydrolyzed, thus driving DNA branch migration. The RuvB motors rotate together with the DNA substrate, which together with the progressing nucleotide cycle form the mechanistic basis for DNA recombination by continuous HJ branch migration. Branch migration allows RuvC to scan DNA until it finds its consensus sequence, where it cleaves and resolves cruciform DNA.</text>
</comment>
<evidence type="ECO:0000313" key="11">
    <source>
        <dbReference type="EMBL" id="RKX70085.1"/>
    </source>
</evidence>
<dbReference type="InterPro" id="IPR041445">
    <property type="entry name" value="AAA_lid_4"/>
</dbReference>
<dbReference type="InterPro" id="IPR008824">
    <property type="entry name" value="RuvB-like_N"/>
</dbReference>
<dbReference type="PANTHER" id="PTHR42848:SF1">
    <property type="entry name" value="HOLLIDAY JUNCTION BRANCH MIGRATION COMPLEX SUBUNIT RUVB"/>
    <property type="match status" value="1"/>
</dbReference>
<comment type="subunit">
    <text evidence="9">Homohexamer. Forms an RuvA(8)-RuvB(12)-Holliday junction (HJ) complex. HJ DNA is sandwiched between 2 RuvA tetramers; dsDNA enters through RuvA and exits via RuvB. An RuvB hexamer assembles on each DNA strand where it exits the tetramer. Each RuvB hexamer is contacted by two RuvA subunits (via domain III) on 2 adjacent RuvB subunits; this complex drives branch migration. In the full resolvosome a probable DNA-RuvA(4)-RuvB(12)-RuvC(2) complex forms which resolves the HJ.</text>
</comment>
<feature type="binding site" evidence="9">
    <location>
        <position position="171"/>
    </location>
    <ligand>
        <name>ATP</name>
        <dbReference type="ChEBI" id="CHEBI:30616"/>
    </ligand>
</feature>
<keyword evidence="3 9" id="KW-0227">DNA damage</keyword>
<evidence type="ECO:0000259" key="10">
    <source>
        <dbReference type="SMART" id="SM00382"/>
    </source>
</evidence>
<name>A0A660SGY7_UNCW3</name>
<dbReference type="SMART" id="SM00382">
    <property type="entry name" value="AAA"/>
    <property type="match status" value="1"/>
</dbReference>
<feature type="binding site" evidence="9">
    <location>
        <position position="66"/>
    </location>
    <ligand>
        <name>ATP</name>
        <dbReference type="ChEBI" id="CHEBI:30616"/>
    </ligand>
</feature>
<dbReference type="GO" id="GO:0000400">
    <property type="term" value="F:four-way junction DNA binding"/>
    <property type="evidence" value="ECO:0007669"/>
    <property type="project" value="UniProtKB-UniRule"/>
</dbReference>
<comment type="catalytic activity">
    <reaction evidence="9">
        <text>ATP + H2O = ADP + phosphate + H(+)</text>
        <dbReference type="Rhea" id="RHEA:13065"/>
        <dbReference type="ChEBI" id="CHEBI:15377"/>
        <dbReference type="ChEBI" id="CHEBI:15378"/>
        <dbReference type="ChEBI" id="CHEBI:30616"/>
        <dbReference type="ChEBI" id="CHEBI:43474"/>
        <dbReference type="ChEBI" id="CHEBI:456216"/>
    </reaction>
</comment>
<dbReference type="EC" id="3.6.4.-" evidence="9"/>
<comment type="domain">
    <text evidence="9">Has 3 domains, the large (RuvB-L) and small ATPase (RuvB-S) domains and the C-terminal head (RuvB-H) domain. The head domain binds DNA, while the ATPase domains jointly bind ATP, ADP or are empty depending on the state of the subunit in the translocation cycle. During a single DNA translocation step the structure of each domain remains the same, but their relative positions change.</text>
</comment>